<proteinExistence type="predicted"/>
<dbReference type="SUPFAM" id="SSF46689">
    <property type="entry name" value="Homeodomain-like"/>
    <property type="match status" value="1"/>
</dbReference>
<evidence type="ECO:0000313" key="3">
    <source>
        <dbReference type="Proteomes" id="UP001165121"/>
    </source>
</evidence>
<reference evidence="2" key="1">
    <citation type="submission" date="2023-04" db="EMBL/GenBank/DDBJ databases">
        <title>Phytophthora fragariaefolia NBRC 109709.</title>
        <authorList>
            <person name="Ichikawa N."/>
            <person name="Sato H."/>
            <person name="Tonouchi N."/>
        </authorList>
    </citation>
    <scope>NUCLEOTIDE SEQUENCE</scope>
    <source>
        <strain evidence="2">NBRC 109709</strain>
    </source>
</reference>
<dbReference type="PANTHER" id="PTHR46564:SF1">
    <property type="entry name" value="TRANSPOSASE"/>
    <property type="match status" value="1"/>
</dbReference>
<dbReference type="PANTHER" id="PTHR46564">
    <property type="entry name" value="TRANSPOSASE"/>
    <property type="match status" value="1"/>
</dbReference>
<protein>
    <submittedName>
        <fullName evidence="2">Unnamed protein product</fullName>
    </submittedName>
</protein>
<name>A0A9W6XXJ3_9STRA</name>
<gene>
    <name evidence="2" type="ORF">Pfra01_001806300</name>
</gene>
<dbReference type="InterPro" id="IPR038717">
    <property type="entry name" value="Tc1-like_DDE_dom"/>
</dbReference>
<dbReference type="AlphaFoldDB" id="A0A9W6XXJ3"/>
<dbReference type="Proteomes" id="UP001165121">
    <property type="component" value="Unassembled WGS sequence"/>
</dbReference>
<accession>A0A9W6XXJ3</accession>
<dbReference type="Pfam" id="PF13358">
    <property type="entry name" value="DDE_3"/>
    <property type="match status" value="1"/>
</dbReference>
<organism evidence="2 3">
    <name type="scientific">Phytophthora fragariaefolia</name>
    <dbReference type="NCBI Taxonomy" id="1490495"/>
    <lineage>
        <taxon>Eukaryota</taxon>
        <taxon>Sar</taxon>
        <taxon>Stramenopiles</taxon>
        <taxon>Oomycota</taxon>
        <taxon>Peronosporomycetes</taxon>
        <taxon>Peronosporales</taxon>
        <taxon>Peronosporaceae</taxon>
        <taxon>Phytophthora</taxon>
    </lineage>
</organism>
<sequence length="366" mass="41608">MSLQGRVTRHTVLEKQRVLDAYRAGRHDWLAVAASNDIPVTTAYDIVSKGRTESLPRGGARKFKITAEAKMFLEHYLNDDCTFTLAAMQSMLLVDCNIKVHTSTISRHLNKLLYMVKQVRIEPTTCNNDVNKEKRRVFAEKLMAHQKEGNCIVYYDETNFNVYLKRQRGRAKRGSRAVVKLPPSKGANLQMQCAVSSSLGLVTYRLQRGSIRMANNAAFVEDIYKATKASDTFQRYFQGKKVAIVLDNAPAHRQTEERVTEYPDMELLRLRPYSPMCNPIEGRFSVLKSRIKCDLALDRHAICDRSREPDSNGEILSISERQMRILERAATANMSVMTPALVASMELHCRDFVTKAANNEDMVYGM</sequence>
<comment type="caution">
    <text evidence="2">The sequence shown here is derived from an EMBL/GenBank/DDBJ whole genome shotgun (WGS) entry which is preliminary data.</text>
</comment>
<dbReference type="EMBL" id="BSXT01002172">
    <property type="protein sequence ID" value="GMF47611.1"/>
    <property type="molecule type" value="Genomic_DNA"/>
</dbReference>
<dbReference type="InterPro" id="IPR009057">
    <property type="entry name" value="Homeodomain-like_sf"/>
</dbReference>
<dbReference type="GO" id="GO:0003676">
    <property type="term" value="F:nucleic acid binding"/>
    <property type="evidence" value="ECO:0007669"/>
    <property type="project" value="InterPro"/>
</dbReference>
<dbReference type="InterPro" id="IPR036397">
    <property type="entry name" value="RNaseH_sf"/>
</dbReference>
<evidence type="ECO:0000259" key="1">
    <source>
        <dbReference type="Pfam" id="PF13358"/>
    </source>
</evidence>
<dbReference type="Gene3D" id="3.30.420.10">
    <property type="entry name" value="Ribonuclease H-like superfamily/Ribonuclease H"/>
    <property type="match status" value="1"/>
</dbReference>
<keyword evidence="3" id="KW-1185">Reference proteome</keyword>
<evidence type="ECO:0000313" key="2">
    <source>
        <dbReference type="EMBL" id="GMF47611.1"/>
    </source>
</evidence>
<dbReference type="OrthoDB" id="89265at2759"/>
<feature type="domain" description="Tc1-like transposase DDE" evidence="1">
    <location>
        <begin position="152"/>
        <end position="292"/>
    </location>
</feature>